<evidence type="ECO:0000256" key="2">
    <source>
        <dbReference type="ARBA" id="ARBA00022857"/>
    </source>
</evidence>
<dbReference type="InterPro" id="IPR018170">
    <property type="entry name" value="Aldo/ket_reductase_CS"/>
</dbReference>
<organism evidence="8 9">
    <name type="scientific">Helicobacter bilis</name>
    <dbReference type="NCBI Taxonomy" id="37372"/>
    <lineage>
        <taxon>Bacteria</taxon>
        <taxon>Pseudomonadati</taxon>
        <taxon>Campylobacterota</taxon>
        <taxon>Epsilonproteobacteria</taxon>
        <taxon>Campylobacterales</taxon>
        <taxon>Helicobacteraceae</taxon>
        <taxon>Helicobacter</taxon>
    </lineage>
</organism>
<dbReference type="PROSITE" id="PS00798">
    <property type="entry name" value="ALDOKETO_REDUCTASE_1"/>
    <property type="match status" value="1"/>
</dbReference>
<dbReference type="KEGG" id="hbl:XJ32_05710"/>
<evidence type="ECO:0000313" key="9">
    <source>
        <dbReference type="Proteomes" id="UP000188298"/>
    </source>
</evidence>
<dbReference type="PIRSF" id="PIRSF000097">
    <property type="entry name" value="AKR"/>
    <property type="match status" value="1"/>
</dbReference>
<keyword evidence="2" id="KW-0521">NADP</keyword>
<dbReference type="PANTHER" id="PTHR43827:SF3">
    <property type="entry name" value="NADP-DEPENDENT OXIDOREDUCTASE DOMAIN-CONTAINING PROTEIN"/>
    <property type="match status" value="1"/>
</dbReference>
<dbReference type="PANTHER" id="PTHR43827">
    <property type="entry name" value="2,5-DIKETO-D-GLUCONIC ACID REDUCTASE"/>
    <property type="match status" value="1"/>
</dbReference>
<feature type="site" description="Lowers pKa of active site Tyr" evidence="6">
    <location>
        <position position="77"/>
    </location>
</feature>
<feature type="active site" description="Proton donor" evidence="4">
    <location>
        <position position="49"/>
    </location>
</feature>
<proteinExistence type="inferred from homology"/>
<dbReference type="FunFam" id="3.20.20.100:FF:000015">
    <property type="entry name" value="Oxidoreductase, aldo/keto reductase family"/>
    <property type="match status" value="1"/>
</dbReference>
<dbReference type="SUPFAM" id="SSF51430">
    <property type="entry name" value="NAD(P)-linked oxidoreductase"/>
    <property type="match status" value="1"/>
</dbReference>
<name>A0A1Q2LJM1_9HELI</name>
<feature type="binding site" evidence="5">
    <location>
        <position position="110"/>
    </location>
    <ligand>
        <name>substrate</name>
    </ligand>
</feature>
<dbReference type="AlphaFoldDB" id="A0A1Q2LJM1"/>
<dbReference type="InterPro" id="IPR036812">
    <property type="entry name" value="NAD(P)_OxRdtase_dom_sf"/>
</dbReference>
<evidence type="ECO:0000256" key="1">
    <source>
        <dbReference type="ARBA" id="ARBA00007905"/>
    </source>
</evidence>
<accession>A0A1Q2LJM1</accession>
<sequence length="284" mass="32731">MQYITLNNGVKMPLLGYGTYQITDLKECQRSVEDAIEVGYRLFDTAQSYGNESALGAAIQNAIKGGIKRKELFITTKLWVSHANEKDVYKAFEDSLKKLGLDYLDLYLIHQPYNDVYGAWRAMSKLYKDGLIRAIGVSNFYPDRIVDFCINNEIKPAINQIECNIFHQQIEAQKNLQSLGVAMESWAPFGEGRKGTFDNPILIQIAKKYNKSVAQITLRWLLERNIINIPKTTRKERMIENINIFDFQLDANDKAQIAKLDTKTSLFFDHRDVENTKRINTMKR</sequence>
<dbReference type="CDD" id="cd19133">
    <property type="entry name" value="AKR_AKR5F1"/>
    <property type="match status" value="1"/>
</dbReference>
<evidence type="ECO:0000256" key="4">
    <source>
        <dbReference type="PIRSR" id="PIRSR000097-1"/>
    </source>
</evidence>
<evidence type="ECO:0000259" key="7">
    <source>
        <dbReference type="Pfam" id="PF00248"/>
    </source>
</evidence>
<dbReference type="Proteomes" id="UP000188298">
    <property type="component" value="Chromosome"/>
</dbReference>
<evidence type="ECO:0000256" key="6">
    <source>
        <dbReference type="PIRSR" id="PIRSR000097-3"/>
    </source>
</evidence>
<dbReference type="InterPro" id="IPR023210">
    <property type="entry name" value="NADP_OxRdtase_dom"/>
</dbReference>
<dbReference type="InterPro" id="IPR020471">
    <property type="entry name" value="AKR"/>
</dbReference>
<dbReference type="Pfam" id="PF00248">
    <property type="entry name" value="Aldo_ket_red"/>
    <property type="match status" value="1"/>
</dbReference>
<dbReference type="EMBL" id="CP019645">
    <property type="protein sequence ID" value="AQQ60684.1"/>
    <property type="molecule type" value="Genomic_DNA"/>
</dbReference>
<evidence type="ECO:0000313" key="8">
    <source>
        <dbReference type="EMBL" id="AQQ60684.1"/>
    </source>
</evidence>
<comment type="similarity">
    <text evidence="1">Belongs to the aldo/keto reductase family.</text>
</comment>
<protein>
    <submittedName>
        <fullName evidence="8">2,5-diketo-D-gluconic acid reductase</fullName>
    </submittedName>
</protein>
<dbReference type="PRINTS" id="PR00069">
    <property type="entry name" value="ALDKETRDTASE"/>
</dbReference>
<evidence type="ECO:0000256" key="5">
    <source>
        <dbReference type="PIRSR" id="PIRSR000097-2"/>
    </source>
</evidence>
<reference evidence="8 9" key="1">
    <citation type="submission" date="2017-02" db="EMBL/GenBank/DDBJ databases">
        <title>Whole genome sequencing of Helicobacter bilis strain AAQJH.</title>
        <authorList>
            <person name="Conlan S."/>
            <person name="Thomas P.J."/>
            <person name="Mullikin J."/>
            <person name="Palmore T.N."/>
            <person name="Frank K.M."/>
            <person name="Segre J.A."/>
        </authorList>
    </citation>
    <scope>NUCLEOTIDE SEQUENCE [LARGE SCALE GENOMIC DNA]</scope>
    <source>
        <strain evidence="8 9">AAQJH</strain>
    </source>
</reference>
<dbReference type="GO" id="GO:0016616">
    <property type="term" value="F:oxidoreductase activity, acting on the CH-OH group of donors, NAD or NADP as acceptor"/>
    <property type="evidence" value="ECO:0007669"/>
    <property type="project" value="UniProtKB-ARBA"/>
</dbReference>
<dbReference type="PROSITE" id="PS00062">
    <property type="entry name" value="ALDOKETO_REDUCTASE_2"/>
    <property type="match status" value="1"/>
</dbReference>
<evidence type="ECO:0000256" key="3">
    <source>
        <dbReference type="ARBA" id="ARBA00023002"/>
    </source>
</evidence>
<dbReference type="Gene3D" id="3.20.20.100">
    <property type="entry name" value="NADP-dependent oxidoreductase domain"/>
    <property type="match status" value="1"/>
</dbReference>
<keyword evidence="3" id="KW-0560">Oxidoreductase</keyword>
<feature type="domain" description="NADP-dependent oxidoreductase" evidence="7">
    <location>
        <begin position="15"/>
        <end position="261"/>
    </location>
</feature>
<gene>
    <name evidence="8" type="ORF">XJ32_05710</name>
</gene>